<dbReference type="Pfam" id="PF26002">
    <property type="entry name" value="Beta-barrel_AprE"/>
    <property type="match status" value="1"/>
</dbReference>
<protein>
    <submittedName>
        <fullName evidence="9">HlyD family efflux transporter periplasmic adaptor subunit</fullName>
    </submittedName>
</protein>
<evidence type="ECO:0000259" key="8">
    <source>
        <dbReference type="Pfam" id="PF26002"/>
    </source>
</evidence>
<feature type="domain" description="AprE-like beta-barrel" evidence="8">
    <location>
        <begin position="266"/>
        <end position="349"/>
    </location>
</feature>
<evidence type="ECO:0000313" key="10">
    <source>
        <dbReference type="Proteomes" id="UP000323930"/>
    </source>
</evidence>
<name>A0A5D0I728_9FLAO</name>
<dbReference type="EMBL" id="VSDQ01000577">
    <property type="protein sequence ID" value="TYA78701.1"/>
    <property type="molecule type" value="Genomic_DNA"/>
</dbReference>
<dbReference type="Gene3D" id="2.40.30.170">
    <property type="match status" value="1"/>
</dbReference>
<evidence type="ECO:0000313" key="9">
    <source>
        <dbReference type="EMBL" id="TYA78701.1"/>
    </source>
</evidence>
<comment type="subcellular location">
    <subcellularLocation>
        <location evidence="1">Membrane</location>
        <topology evidence="1">Single-pass membrane protein</topology>
    </subcellularLocation>
</comment>
<keyword evidence="4 6" id="KW-0472">Membrane</keyword>
<evidence type="ECO:0000256" key="6">
    <source>
        <dbReference type="SAM" id="Phobius"/>
    </source>
</evidence>
<evidence type="ECO:0000256" key="1">
    <source>
        <dbReference type="ARBA" id="ARBA00004167"/>
    </source>
</evidence>
<evidence type="ECO:0000256" key="5">
    <source>
        <dbReference type="SAM" id="Coils"/>
    </source>
</evidence>
<feature type="coiled-coil region" evidence="5">
    <location>
        <begin position="198"/>
        <end position="225"/>
    </location>
</feature>
<feature type="domain" description="Multidrug resistance protein MdtA-like barrel-sandwich hybrid" evidence="7">
    <location>
        <begin position="66"/>
        <end position="256"/>
    </location>
</feature>
<dbReference type="Pfam" id="PF25917">
    <property type="entry name" value="BSH_RND"/>
    <property type="match status" value="1"/>
</dbReference>
<evidence type="ECO:0000259" key="7">
    <source>
        <dbReference type="Pfam" id="PF25917"/>
    </source>
</evidence>
<dbReference type="SUPFAM" id="SSF111369">
    <property type="entry name" value="HlyD-like secretion proteins"/>
    <property type="match status" value="1"/>
</dbReference>
<comment type="caution">
    <text evidence="9">The sequence shown here is derived from an EMBL/GenBank/DDBJ whole genome shotgun (WGS) entry which is preliminary data.</text>
</comment>
<dbReference type="AlphaFoldDB" id="A0A5D0I728"/>
<keyword evidence="2 6" id="KW-0812">Transmembrane</keyword>
<dbReference type="InterPro" id="IPR050739">
    <property type="entry name" value="MFP"/>
</dbReference>
<dbReference type="GO" id="GO:0016020">
    <property type="term" value="C:membrane"/>
    <property type="evidence" value="ECO:0007669"/>
    <property type="project" value="UniProtKB-SubCell"/>
</dbReference>
<gene>
    <name evidence="9" type="ORF">FUA24_10130</name>
</gene>
<sequence>MKFSSDPIYNLENLIAKNTTKSISIYLLVVITLIGVLACLPIIKVDISNQSRGVIRTKQDNSPLSSIVSGKLTQIHLKNNQQVNKGDTLLIITTDYIQAQKTLNDSLLKQAEIEFVCYTNLINNKPKLIKDKVILDDYKLYLLEKQELVSKVQQAKINFNRYEQLFKKQIVAQSEYEIYLYSLKFTKEALKSFIKQQHTQWQSKKREVETQIKNLKSKREQFISESNNYVLTAPISGTLENVLGLQIGSFVNASQIIATISPNSNLIVENTVSPSDIGLLKIGQDVKFQIDAFNYNQWGMLKGKVIDIDKNITIKDNSAFFKVRSSLNSKQLTLKNGYATNISKGMTLTTRYFITRRSLYELLFDKVDDWFNPKILD</sequence>
<evidence type="ECO:0000256" key="4">
    <source>
        <dbReference type="ARBA" id="ARBA00023136"/>
    </source>
</evidence>
<keyword evidence="3 6" id="KW-1133">Transmembrane helix</keyword>
<accession>A0A5D0I728</accession>
<dbReference type="InterPro" id="IPR058982">
    <property type="entry name" value="Beta-barrel_AprE"/>
</dbReference>
<dbReference type="RefSeq" id="WP_148541965.1">
    <property type="nucleotide sequence ID" value="NZ_VSDQ01000577.1"/>
</dbReference>
<reference evidence="9 10" key="1">
    <citation type="submission" date="2019-08" db="EMBL/GenBank/DDBJ databases">
        <title>Seonamhaeicola sediminis sp. nov., isolated from marine sediment.</title>
        <authorList>
            <person name="Cao W.R."/>
        </authorList>
    </citation>
    <scope>NUCLEOTIDE SEQUENCE [LARGE SCALE GENOMIC DNA]</scope>
    <source>
        <strain evidence="9 10">B011</strain>
    </source>
</reference>
<dbReference type="PANTHER" id="PTHR30386">
    <property type="entry name" value="MEMBRANE FUSION SUBUNIT OF EMRAB-TOLC MULTIDRUG EFFLUX PUMP"/>
    <property type="match status" value="1"/>
</dbReference>
<evidence type="ECO:0000256" key="2">
    <source>
        <dbReference type="ARBA" id="ARBA00022692"/>
    </source>
</evidence>
<dbReference type="OrthoDB" id="594147at2"/>
<feature type="transmembrane region" description="Helical" evidence="6">
    <location>
        <begin position="23"/>
        <end position="43"/>
    </location>
</feature>
<proteinExistence type="predicted"/>
<evidence type="ECO:0000256" key="3">
    <source>
        <dbReference type="ARBA" id="ARBA00022989"/>
    </source>
</evidence>
<dbReference type="InterPro" id="IPR058625">
    <property type="entry name" value="MdtA-like_BSH"/>
</dbReference>
<dbReference type="PANTHER" id="PTHR30386:SF26">
    <property type="entry name" value="TRANSPORT PROTEIN COMB"/>
    <property type="match status" value="1"/>
</dbReference>
<dbReference type="Gene3D" id="2.40.50.100">
    <property type="match status" value="1"/>
</dbReference>
<organism evidence="9 10">
    <name type="scientific">Seonamhaeicola marinus</name>
    <dbReference type="NCBI Taxonomy" id="1912246"/>
    <lineage>
        <taxon>Bacteria</taxon>
        <taxon>Pseudomonadati</taxon>
        <taxon>Bacteroidota</taxon>
        <taxon>Flavobacteriia</taxon>
        <taxon>Flavobacteriales</taxon>
        <taxon>Flavobacteriaceae</taxon>
    </lineage>
</organism>
<keyword evidence="5" id="KW-0175">Coiled coil</keyword>
<keyword evidence="10" id="KW-1185">Reference proteome</keyword>
<dbReference type="Proteomes" id="UP000323930">
    <property type="component" value="Unassembled WGS sequence"/>
</dbReference>